<protein>
    <submittedName>
        <fullName evidence="12">ATP-binding cassette domain-containing protein</fullName>
    </submittedName>
</protein>
<keyword evidence="2" id="KW-0813">Transport</keyword>
<evidence type="ECO:0000256" key="6">
    <source>
        <dbReference type="ARBA" id="ARBA00022840"/>
    </source>
</evidence>
<comment type="subcellular location">
    <subcellularLocation>
        <location evidence="1">Cell inner membrane</location>
        <topology evidence="1">Multi-pass membrane protein</topology>
    </subcellularLocation>
</comment>
<keyword evidence="4 10" id="KW-0812">Transmembrane</keyword>
<keyword evidence="13" id="KW-1185">Reference proteome</keyword>
<dbReference type="InterPro" id="IPR017911">
    <property type="entry name" value="MacB-like_ATP-bd"/>
</dbReference>
<evidence type="ECO:0000313" key="13">
    <source>
        <dbReference type="Proteomes" id="UP000278804"/>
    </source>
</evidence>
<feature type="transmembrane region" description="Helical" evidence="10">
    <location>
        <begin position="633"/>
        <end position="659"/>
    </location>
</feature>
<dbReference type="InterPro" id="IPR003593">
    <property type="entry name" value="AAA+_ATPase"/>
</dbReference>
<evidence type="ECO:0000256" key="9">
    <source>
        <dbReference type="ARBA" id="ARBA00038388"/>
    </source>
</evidence>
<keyword evidence="6 12" id="KW-0067">ATP-binding</keyword>
<dbReference type="PANTHER" id="PTHR42798:SF6">
    <property type="entry name" value="CELL DIVISION ATP-BINDING PROTEIN FTSE"/>
    <property type="match status" value="1"/>
</dbReference>
<dbReference type="InterPro" id="IPR027417">
    <property type="entry name" value="P-loop_NTPase"/>
</dbReference>
<dbReference type="GO" id="GO:0022857">
    <property type="term" value="F:transmembrane transporter activity"/>
    <property type="evidence" value="ECO:0007669"/>
    <property type="project" value="UniProtKB-ARBA"/>
</dbReference>
<dbReference type="InterPro" id="IPR017871">
    <property type="entry name" value="ABC_transporter-like_CS"/>
</dbReference>
<dbReference type="InterPro" id="IPR003838">
    <property type="entry name" value="ABC3_permease_C"/>
</dbReference>
<keyword evidence="5" id="KW-0547">Nucleotide-binding</keyword>
<dbReference type="PANTHER" id="PTHR42798">
    <property type="entry name" value="LIPOPROTEIN-RELEASING SYSTEM ATP-BINDING PROTEIN LOLD"/>
    <property type="match status" value="1"/>
</dbReference>
<accession>A0A3Q8S6Q8</accession>
<dbReference type="GO" id="GO:0005524">
    <property type="term" value="F:ATP binding"/>
    <property type="evidence" value="ECO:0007669"/>
    <property type="project" value="UniProtKB-KW"/>
</dbReference>
<evidence type="ECO:0000256" key="5">
    <source>
        <dbReference type="ARBA" id="ARBA00022741"/>
    </source>
</evidence>
<feature type="transmembrane region" description="Helical" evidence="10">
    <location>
        <begin position="680"/>
        <end position="706"/>
    </location>
</feature>
<dbReference type="AlphaFoldDB" id="A0A3Q8S6Q8"/>
<keyword evidence="3" id="KW-1003">Cell membrane</keyword>
<feature type="transmembrane region" description="Helical" evidence="10">
    <location>
        <begin position="726"/>
        <end position="746"/>
    </location>
</feature>
<dbReference type="Proteomes" id="UP000278804">
    <property type="component" value="Chromosome"/>
</dbReference>
<keyword evidence="7 10" id="KW-1133">Transmembrane helix</keyword>
<dbReference type="InterPro" id="IPR003439">
    <property type="entry name" value="ABC_transporter-like_ATP-bd"/>
</dbReference>
<dbReference type="Pfam" id="PF00005">
    <property type="entry name" value="ABC_tran"/>
    <property type="match status" value="1"/>
</dbReference>
<proteinExistence type="inferred from homology"/>
<feature type="domain" description="ABC transporter" evidence="11">
    <location>
        <begin position="2"/>
        <end position="236"/>
    </location>
</feature>
<dbReference type="KEGG" id="eri:EEI45_01515"/>
<dbReference type="SUPFAM" id="SSF52540">
    <property type="entry name" value="P-loop containing nucleoside triphosphate hydrolases"/>
    <property type="match status" value="1"/>
</dbReference>
<reference evidence="12 13" key="1">
    <citation type="journal article" date="2020" name="Int. J. Syst. Evol. Microbiol.">
        <title>Description of Erysipelothrix piscisicarius sp. nov., an emergent fish pathogen, and assessment of virulence using a tiger barb (Puntigrus tetrazona) infection model.</title>
        <authorList>
            <person name="Pomaranski E.K."/>
            <person name="Griffin M.J."/>
            <person name="Camus A.C."/>
            <person name="Armwood A.R."/>
            <person name="Shelley J."/>
            <person name="Waldbieser G.C."/>
            <person name="LaFrentz B.R."/>
            <person name="Garcia J.C."/>
            <person name="Yanong R."/>
            <person name="Soto E."/>
        </authorList>
    </citation>
    <scope>NUCLEOTIDE SEQUENCE [LARGE SCALE GENOMIC DNA]</scope>
    <source>
        <strain evidence="12 13">15TAL0474</strain>
    </source>
</reference>
<comment type="similarity">
    <text evidence="9">Belongs to the ABC transporter superfamily. Macrolide exporter (TC 3.A.1.122) family.</text>
</comment>
<dbReference type="RefSeq" id="WP_125163862.1">
    <property type="nucleotide sequence ID" value="NZ_CP034234.1"/>
</dbReference>
<evidence type="ECO:0000256" key="10">
    <source>
        <dbReference type="SAM" id="Phobius"/>
    </source>
</evidence>
<sequence length="763" mass="84725">MLKLDKITKRYGEVEALKGVSLTFRKNEFVSILGPSGCGKTTMLNIIGGLDRYTSGDLNISGISTKNYKDRDWDSYRNSSVGFVFQSYNLIPHLTVLQNVELSLKLSGISKKEEESRARTALEKVGLIDHINKKPNQLSGGQMQRVAIARAIVNDPEIILADEPTGALDSKTSVIIMDLLKEIAQDRLVIMVTHNAELAHEYSNRIVELLDGQIISDSNPYETDINGEKLTKQKRTKMPYITALGLSGKNLWAKKGRTVLTSFAGSIGIIGIALILALSSGLSNSINKMQSDTLATSPITINTSVFDFSGPVVAEDTSNMSEFPTDSKLQIYEPKVQTNVITNNITQEYIDHVNKLDADKYISIQYIHKANMNMIRKTSDKYVHVQSSSSHMGELLDNEDFNNNQYDVLEGRMPQGDNEMILVVDNYNRIAKETIKELGLGDIENNVDLKSLIGQEFKLIQNNDYFVKDEFGLYREASQQNYETIYGSENARTLSIVGVMRQKEDSSFQMYQPGLYYRSDLVKAFIKDSTNSDVVKAQKEVGKAYSVVSGMGFEGHSFKEADALYQDQLEELGSSSLPRNISIISSDFEAKKEIRTHLDAYNIDKKDADKITYSDMSEMITGVMETVVNTISYVLIGFSSISLVVSSLMIGIITYVSVIERTKEIGVLRSLGARKKDISRVFNAETFLIGFVSGTLGIVVTYLLTFPINAIIYNLTKTENIAVVNPIHAVILIIISIVLTSISGVIPSRMAAKKDPVIALRSE</sequence>
<dbReference type="GO" id="GO:0005886">
    <property type="term" value="C:plasma membrane"/>
    <property type="evidence" value="ECO:0007669"/>
    <property type="project" value="UniProtKB-SubCell"/>
</dbReference>
<evidence type="ECO:0000313" key="12">
    <source>
        <dbReference type="EMBL" id="AZK43644.1"/>
    </source>
</evidence>
<dbReference type="FunFam" id="3.40.50.300:FF:000032">
    <property type="entry name" value="Export ABC transporter ATP-binding protein"/>
    <property type="match status" value="1"/>
</dbReference>
<dbReference type="GO" id="GO:0016887">
    <property type="term" value="F:ATP hydrolysis activity"/>
    <property type="evidence" value="ECO:0007669"/>
    <property type="project" value="InterPro"/>
</dbReference>
<evidence type="ECO:0000256" key="7">
    <source>
        <dbReference type="ARBA" id="ARBA00022989"/>
    </source>
</evidence>
<evidence type="ECO:0000256" key="4">
    <source>
        <dbReference type="ARBA" id="ARBA00022692"/>
    </source>
</evidence>
<evidence type="ECO:0000256" key="3">
    <source>
        <dbReference type="ARBA" id="ARBA00022475"/>
    </source>
</evidence>
<feature type="transmembrane region" description="Helical" evidence="10">
    <location>
        <begin position="259"/>
        <end position="282"/>
    </location>
</feature>
<evidence type="ECO:0000256" key="1">
    <source>
        <dbReference type="ARBA" id="ARBA00004429"/>
    </source>
</evidence>
<evidence type="ECO:0000256" key="8">
    <source>
        <dbReference type="ARBA" id="ARBA00023136"/>
    </source>
</evidence>
<dbReference type="PROSITE" id="PS00211">
    <property type="entry name" value="ABC_TRANSPORTER_1"/>
    <property type="match status" value="1"/>
</dbReference>
<dbReference type="EMBL" id="CP034234">
    <property type="protein sequence ID" value="AZK43644.1"/>
    <property type="molecule type" value="Genomic_DNA"/>
</dbReference>
<dbReference type="Gene3D" id="3.40.50.300">
    <property type="entry name" value="P-loop containing nucleotide triphosphate hydrolases"/>
    <property type="match status" value="1"/>
</dbReference>
<evidence type="ECO:0000256" key="2">
    <source>
        <dbReference type="ARBA" id="ARBA00022448"/>
    </source>
</evidence>
<evidence type="ECO:0000259" key="11">
    <source>
        <dbReference type="PROSITE" id="PS50893"/>
    </source>
</evidence>
<dbReference type="Pfam" id="PF02687">
    <property type="entry name" value="FtsX"/>
    <property type="match status" value="1"/>
</dbReference>
<dbReference type="GO" id="GO:0098796">
    <property type="term" value="C:membrane protein complex"/>
    <property type="evidence" value="ECO:0007669"/>
    <property type="project" value="UniProtKB-ARBA"/>
</dbReference>
<gene>
    <name evidence="12" type="ORF">EEI45_01515</name>
</gene>
<dbReference type="CDD" id="cd03255">
    <property type="entry name" value="ABC_MJ0796_LolCDE_FtsE"/>
    <property type="match status" value="1"/>
</dbReference>
<dbReference type="SMART" id="SM00382">
    <property type="entry name" value="AAA"/>
    <property type="match status" value="1"/>
</dbReference>
<organism evidence="12 13">
    <name type="scientific">Erysipelothrix piscisicarius</name>
    <dbReference type="NCBI Taxonomy" id="2485784"/>
    <lineage>
        <taxon>Bacteria</taxon>
        <taxon>Bacillati</taxon>
        <taxon>Bacillota</taxon>
        <taxon>Erysipelotrichia</taxon>
        <taxon>Erysipelotrichales</taxon>
        <taxon>Erysipelotrichaceae</taxon>
        <taxon>Erysipelothrix</taxon>
    </lineage>
</organism>
<keyword evidence="8 10" id="KW-0472">Membrane</keyword>
<dbReference type="PROSITE" id="PS50893">
    <property type="entry name" value="ABC_TRANSPORTER_2"/>
    <property type="match status" value="1"/>
</dbReference>
<name>A0A3Q8S6Q8_9FIRM</name>